<name>A0A917AVI0_9BACI</name>
<dbReference type="AlphaFoldDB" id="A0A917AVI0"/>
<feature type="transmembrane region" description="Helical" evidence="1">
    <location>
        <begin position="54"/>
        <end position="73"/>
    </location>
</feature>
<keyword evidence="1" id="KW-0472">Membrane</keyword>
<feature type="transmembrane region" description="Helical" evidence="1">
    <location>
        <begin position="31"/>
        <end position="48"/>
    </location>
</feature>
<comment type="caution">
    <text evidence="2">The sequence shown here is derived from an EMBL/GenBank/DDBJ whole genome shotgun (WGS) entry which is preliminary data.</text>
</comment>
<evidence type="ECO:0000256" key="1">
    <source>
        <dbReference type="SAM" id="Phobius"/>
    </source>
</evidence>
<evidence type="ECO:0000313" key="2">
    <source>
        <dbReference type="EMBL" id="GGE79471.1"/>
    </source>
</evidence>
<dbReference type="Proteomes" id="UP000605259">
    <property type="component" value="Unassembled WGS sequence"/>
</dbReference>
<gene>
    <name evidence="2" type="ORF">GCM10007140_31340</name>
</gene>
<reference evidence="2" key="1">
    <citation type="journal article" date="2014" name="Int. J. Syst. Evol. Microbiol.">
        <title>Complete genome sequence of Corynebacterium casei LMG S-19264T (=DSM 44701T), isolated from a smear-ripened cheese.</title>
        <authorList>
            <consortium name="US DOE Joint Genome Institute (JGI-PGF)"/>
            <person name="Walter F."/>
            <person name="Albersmeier A."/>
            <person name="Kalinowski J."/>
            <person name="Ruckert C."/>
        </authorList>
    </citation>
    <scope>NUCLEOTIDE SEQUENCE</scope>
    <source>
        <strain evidence="2">CGMCC 1.12698</strain>
    </source>
</reference>
<dbReference type="RefSeq" id="WP_188389434.1">
    <property type="nucleotide sequence ID" value="NZ_BMFK01000003.1"/>
</dbReference>
<proteinExistence type="predicted"/>
<accession>A0A917AVI0</accession>
<sequence>MGSIIAITLLLLCGLTLSLVVGFFQYFVHRVHLSLFFIGAYVLCYFIISDFYLFSISTFFAFSLIGSLLGKYVRYIKNLADKKIENLKEKQ</sequence>
<keyword evidence="3" id="KW-1185">Reference proteome</keyword>
<organism evidence="2 3">
    <name type="scientific">Priestia taiwanensis</name>
    <dbReference type="NCBI Taxonomy" id="1347902"/>
    <lineage>
        <taxon>Bacteria</taxon>
        <taxon>Bacillati</taxon>
        <taxon>Bacillota</taxon>
        <taxon>Bacilli</taxon>
        <taxon>Bacillales</taxon>
        <taxon>Bacillaceae</taxon>
        <taxon>Priestia</taxon>
    </lineage>
</organism>
<evidence type="ECO:0000313" key="3">
    <source>
        <dbReference type="Proteomes" id="UP000605259"/>
    </source>
</evidence>
<protein>
    <submittedName>
        <fullName evidence="2">Uncharacterized protein</fullName>
    </submittedName>
</protein>
<feature type="transmembrane region" description="Helical" evidence="1">
    <location>
        <begin position="6"/>
        <end position="24"/>
    </location>
</feature>
<keyword evidence="1" id="KW-0812">Transmembrane</keyword>
<reference evidence="2" key="2">
    <citation type="submission" date="2020-09" db="EMBL/GenBank/DDBJ databases">
        <authorList>
            <person name="Sun Q."/>
            <person name="Zhou Y."/>
        </authorList>
    </citation>
    <scope>NUCLEOTIDE SEQUENCE</scope>
    <source>
        <strain evidence="2">CGMCC 1.12698</strain>
    </source>
</reference>
<keyword evidence="1" id="KW-1133">Transmembrane helix</keyword>
<dbReference type="EMBL" id="BMFK01000003">
    <property type="protein sequence ID" value="GGE79471.1"/>
    <property type="molecule type" value="Genomic_DNA"/>
</dbReference>